<comment type="caution">
    <text evidence="1">The sequence shown here is derived from an EMBL/GenBank/DDBJ whole genome shotgun (WGS) entry which is preliminary data.</text>
</comment>
<sequence length="100" mass="11327">MLGTSQRRPRPREQLRIRRESEEHSIAVFERWSDRRRKVGIPMSKQHGTSPRCVVACACSLHSICILTRIGVVFQPSAIPTSLTTAAITAVEYPPYARRP</sequence>
<protein>
    <submittedName>
        <fullName evidence="1">Uncharacterized protein</fullName>
    </submittedName>
</protein>
<name>A0ACB8RD76_9AGAM</name>
<reference evidence="1" key="1">
    <citation type="submission" date="2021-02" db="EMBL/GenBank/DDBJ databases">
        <authorList>
            <consortium name="DOE Joint Genome Institute"/>
            <person name="Ahrendt S."/>
            <person name="Looney B.P."/>
            <person name="Miyauchi S."/>
            <person name="Morin E."/>
            <person name="Drula E."/>
            <person name="Courty P.E."/>
            <person name="Chicoki N."/>
            <person name="Fauchery L."/>
            <person name="Kohler A."/>
            <person name="Kuo A."/>
            <person name="Labutti K."/>
            <person name="Pangilinan J."/>
            <person name="Lipzen A."/>
            <person name="Riley R."/>
            <person name="Andreopoulos W."/>
            <person name="He G."/>
            <person name="Johnson J."/>
            <person name="Barry K.W."/>
            <person name="Grigoriev I.V."/>
            <person name="Nagy L."/>
            <person name="Hibbett D."/>
            <person name="Henrissat B."/>
            <person name="Matheny P.B."/>
            <person name="Labbe J."/>
            <person name="Martin F."/>
        </authorList>
    </citation>
    <scope>NUCLEOTIDE SEQUENCE</scope>
    <source>
        <strain evidence="1">FP105234-sp</strain>
    </source>
</reference>
<dbReference type="Proteomes" id="UP000814033">
    <property type="component" value="Unassembled WGS sequence"/>
</dbReference>
<reference evidence="1" key="2">
    <citation type="journal article" date="2022" name="New Phytol.">
        <title>Evolutionary transition to the ectomycorrhizal habit in the genomes of a hyperdiverse lineage of mushroom-forming fungi.</title>
        <authorList>
            <person name="Looney B."/>
            <person name="Miyauchi S."/>
            <person name="Morin E."/>
            <person name="Drula E."/>
            <person name="Courty P.E."/>
            <person name="Kohler A."/>
            <person name="Kuo A."/>
            <person name="LaButti K."/>
            <person name="Pangilinan J."/>
            <person name="Lipzen A."/>
            <person name="Riley R."/>
            <person name="Andreopoulos W."/>
            <person name="He G."/>
            <person name="Johnson J."/>
            <person name="Nolan M."/>
            <person name="Tritt A."/>
            <person name="Barry K.W."/>
            <person name="Grigoriev I.V."/>
            <person name="Nagy L.G."/>
            <person name="Hibbett D."/>
            <person name="Henrissat B."/>
            <person name="Matheny P.B."/>
            <person name="Labbe J."/>
            <person name="Martin F.M."/>
        </authorList>
    </citation>
    <scope>NUCLEOTIDE SEQUENCE</scope>
    <source>
        <strain evidence="1">FP105234-sp</strain>
    </source>
</reference>
<dbReference type="EMBL" id="MU276085">
    <property type="protein sequence ID" value="KAI0042070.1"/>
    <property type="molecule type" value="Genomic_DNA"/>
</dbReference>
<gene>
    <name evidence="1" type="ORF">FA95DRAFT_616093</name>
</gene>
<evidence type="ECO:0000313" key="1">
    <source>
        <dbReference type="EMBL" id="KAI0042070.1"/>
    </source>
</evidence>
<evidence type="ECO:0000313" key="2">
    <source>
        <dbReference type="Proteomes" id="UP000814033"/>
    </source>
</evidence>
<accession>A0ACB8RD76</accession>
<keyword evidence="2" id="KW-1185">Reference proteome</keyword>
<organism evidence="1 2">
    <name type="scientific">Auriscalpium vulgare</name>
    <dbReference type="NCBI Taxonomy" id="40419"/>
    <lineage>
        <taxon>Eukaryota</taxon>
        <taxon>Fungi</taxon>
        <taxon>Dikarya</taxon>
        <taxon>Basidiomycota</taxon>
        <taxon>Agaricomycotina</taxon>
        <taxon>Agaricomycetes</taxon>
        <taxon>Russulales</taxon>
        <taxon>Auriscalpiaceae</taxon>
        <taxon>Auriscalpium</taxon>
    </lineage>
</organism>
<proteinExistence type="predicted"/>